<dbReference type="GO" id="GO:0016616">
    <property type="term" value="F:oxidoreductase activity, acting on the CH-OH group of donors, NAD or NADP as acceptor"/>
    <property type="evidence" value="ECO:0007669"/>
    <property type="project" value="TreeGrafter"/>
</dbReference>
<evidence type="ECO:0000256" key="1">
    <source>
        <dbReference type="ARBA" id="ARBA00006484"/>
    </source>
</evidence>
<dbReference type="Proteomes" id="UP000053831">
    <property type="component" value="Unassembled WGS sequence"/>
</dbReference>
<accession>A0A0M9VXI4</accession>
<evidence type="ECO:0000256" key="2">
    <source>
        <dbReference type="ARBA" id="ARBA00022857"/>
    </source>
</evidence>
<sequence>MTASLFSVSGKTAIVTGAGSGINLAFARLLLSRGCNVVFADLSLRPEAKDLVAEHAILNKGQVPRAIWIETDVTSWPALERMFEAALAQFGDFDIVCPGAGIYEPPFSNFWYPPGSASSRDDVDGGRYALLDINVTHPIRATQMALSYWLHPRRALQEDGPGQAIPSNALPANPKRIIHVSSIAAQDPGLITPMYVASKHAISGFVRSLAPLEADFGVRVNAVAPGVVQTPLWTENPEKLKLLDLSTDVWVTAEEVAEAMLRCVEDEELVGGTVLEVGAGRTRQVHAFNDPGPSQAPGMTTRNKKAIAREEVASCLGNEKLWGAWRKM</sequence>
<organism evidence="4 5">
    <name type="scientific">Escovopsis weberi</name>
    <dbReference type="NCBI Taxonomy" id="150374"/>
    <lineage>
        <taxon>Eukaryota</taxon>
        <taxon>Fungi</taxon>
        <taxon>Dikarya</taxon>
        <taxon>Ascomycota</taxon>
        <taxon>Pezizomycotina</taxon>
        <taxon>Sordariomycetes</taxon>
        <taxon>Hypocreomycetidae</taxon>
        <taxon>Hypocreales</taxon>
        <taxon>Hypocreaceae</taxon>
        <taxon>Escovopsis</taxon>
    </lineage>
</organism>
<evidence type="ECO:0000313" key="5">
    <source>
        <dbReference type="Proteomes" id="UP000053831"/>
    </source>
</evidence>
<proteinExistence type="inferred from homology"/>
<dbReference type="PRINTS" id="PR00081">
    <property type="entry name" value="GDHRDH"/>
</dbReference>
<dbReference type="OrthoDB" id="37659at2759"/>
<dbReference type="Gene3D" id="3.40.50.720">
    <property type="entry name" value="NAD(P)-binding Rossmann-like Domain"/>
    <property type="match status" value="1"/>
</dbReference>
<keyword evidence="3" id="KW-0560">Oxidoreductase</keyword>
<dbReference type="FunFam" id="3.40.50.720:FF:000643">
    <property type="entry name" value="Short chain dehydrogenase/reductase family oxidoreductase, putative"/>
    <property type="match status" value="1"/>
</dbReference>
<dbReference type="GO" id="GO:0005737">
    <property type="term" value="C:cytoplasm"/>
    <property type="evidence" value="ECO:0007669"/>
    <property type="project" value="TreeGrafter"/>
</dbReference>
<dbReference type="EMBL" id="LGSR01000002">
    <property type="protein sequence ID" value="KOS23182.1"/>
    <property type="molecule type" value="Genomic_DNA"/>
</dbReference>
<name>A0A0M9VXI4_ESCWE</name>
<dbReference type="InterPro" id="IPR002347">
    <property type="entry name" value="SDR_fam"/>
</dbReference>
<dbReference type="PANTHER" id="PTHR44229:SF4">
    <property type="entry name" value="15-HYDROXYPROSTAGLANDIN DEHYDROGENASE [NAD(+)]"/>
    <property type="match status" value="1"/>
</dbReference>
<keyword evidence="2" id="KW-0521">NADP</keyword>
<comment type="caution">
    <text evidence="4">The sequence shown here is derived from an EMBL/GenBank/DDBJ whole genome shotgun (WGS) entry which is preliminary data.</text>
</comment>
<dbReference type="SUPFAM" id="SSF51735">
    <property type="entry name" value="NAD(P)-binding Rossmann-fold domains"/>
    <property type="match status" value="1"/>
</dbReference>
<dbReference type="PROSITE" id="PS00061">
    <property type="entry name" value="ADH_SHORT"/>
    <property type="match status" value="1"/>
</dbReference>
<protein>
    <submittedName>
        <fullName evidence="4">Short-chain dehydrogenase reductase 3a</fullName>
    </submittedName>
</protein>
<keyword evidence="5" id="KW-1185">Reference proteome</keyword>
<dbReference type="PANTHER" id="PTHR44229">
    <property type="entry name" value="15-HYDROXYPROSTAGLANDIN DEHYDROGENASE [NAD(+)]"/>
    <property type="match status" value="1"/>
</dbReference>
<evidence type="ECO:0000313" key="4">
    <source>
        <dbReference type="EMBL" id="KOS23182.1"/>
    </source>
</evidence>
<evidence type="ECO:0000256" key="3">
    <source>
        <dbReference type="ARBA" id="ARBA00023002"/>
    </source>
</evidence>
<gene>
    <name evidence="4" type="ORF">ESCO_003355</name>
</gene>
<reference evidence="4 5" key="1">
    <citation type="submission" date="2015-07" db="EMBL/GenBank/DDBJ databases">
        <title>The genome of the fungus Escovopsis weberi, a specialized disease agent of ant agriculture.</title>
        <authorList>
            <person name="de Man T.J."/>
            <person name="Stajich J.E."/>
            <person name="Kubicek C.P."/>
            <person name="Chenthamara K."/>
            <person name="Atanasova L."/>
            <person name="Druzhinina I.S."/>
            <person name="Birnbaum S."/>
            <person name="Barribeau S.M."/>
            <person name="Teiling C."/>
            <person name="Suen G."/>
            <person name="Currie C."/>
            <person name="Gerardo N.M."/>
        </authorList>
    </citation>
    <scope>NUCLEOTIDE SEQUENCE [LARGE SCALE GENOMIC DNA]</scope>
</reference>
<dbReference type="STRING" id="150374.A0A0M9VXI4"/>
<dbReference type="InterPro" id="IPR036291">
    <property type="entry name" value="NAD(P)-bd_dom_sf"/>
</dbReference>
<dbReference type="AlphaFoldDB" id="A0A0M9VXI4"/>
<comment type="similarity">
    <text evidence="1">Belongs to the short-chain dehydrogenases/reductases (SDR) family.</text>
</comment>
<dbReference type="InterPro" id="IPR020904">
    <property type="entry name" value="Sc_DH/Rdtase_CS"/>
</dbReference>
<dbReference type="Pfam" id="PF00106">
    <property type="entry name" value="adh_short"/>
    <property type="match status" value="2"/>
</dbReference>